<evidence type="ECO:0000259" key="1">
    <source>
        <dbReference type="Pfam" id="PF09397"/>
    </source>
</evidence>
<proteinExistence type="predicted"/>
<dbReference type="SUPFAM" id="SSF46785">
    <property type="entry name" value="Winged helix' DNA-binding domain"/>
    <property type="match status" value="1"/>
</dbReference>
<name>A0A9X6WD70_BACTU</name>
<dbReference type="EMBL" id="NTYF01000233">
    <property type="protein sequence ID" value="PER38377.1"/>
    <property type="molecule type" value="Genomic_DNA"/>
</dbReference>
<dbReference type="Proteomes" id="UP000219897">
    <property type="component" value="Unassembled WGS sequence"/>
</dbReference>
<comment type="caution">
    <text evidence="2">The sequence shown here is derived from an EMBL/GenBank/DDBJ whole genome shotgun (WGS) entry which is preliminary data.</text>
</comment>
<accession>A0A9X6WD70</accession>
<protein>
    <recommendedName>
        <fullName evidence="1">FtsK gamma domain-containing protein</fullName>
    </recommendedName>
</protein>
<dbReference type="Gene3D" id="1.10.10.10">
    <property type="entry name" value="Winged helix-like DNA-binding domain superfamily/Winged helix DNA-binding domain"/>
    <property type="match status" value="1"/>
</dbReference>
<dbReference type="Pfam" id="PF09397">
    <property type="entry name" value="FtsK_gamma"/>
    <property type="match status" value="1"/>
</dbReference>
<dbReference type="InterPro" id="IPR036388">
    <property type="entry name" value="WH-like_DNA-bd_sf"/>
</dbReference>
<gene>
    <name evidence="2" type="ORF">CN495_34600</name>
    <name evidence="3" type="ORF">CN899_10365</name>
</gene>
<dbReference type="EMBL" id="NUFN01000012">
    <property type="protein sequence ID" value="PGH84866.1"/>
    <property type="molecule type" value="Genomic_DNA"/>
</dbReference>
<feature type="domain" description="FtsK gamma" evidence="1">
    <location>
        <begin position="2"/>
        <end position="38"/>
    </location>
</feature>
<dbReference type="InterPro" id="IPR018541">
    <property type="entry name" value="Ftsk_gamma"/>
</dbReference>
<evidence type="ECO:0000313" key="5">
    <source>
        <dbReference type="Proteomes" id="UP000222944"/>
    </source>
</evidence>
<reference evidence="3 5" key="1">
    <citation type="submission" date="2017-09" db="EMBL/GenBank/DDBJ databases">
        <title>Large-scale bioinformatics analysis of Bacillus genomes uncovers conserved roles of natural products in bacterial physiology.</title>
        <authorList>
            <consortium name="Agbiome Team Llc"/>
            <person name="Bleich R.M."/>
            <person name="Grubbs K.J."/>
            <person name="Santa Maria K.C."/>
            <person name="Allen S.E."/>
            <person name="Farag S."/>
            <person name="Shank E.A."/>
            <person name="Bowers A."/>
        </authorList>
    </citation>
    <scope>NUCLEOTIDE SEQUENCE [LARGE SCALE GENOMIC DNA]</scope>
    <source>
        <strain evidence="3 5">AFS058004</strain>
    </source>
</reference>
<evidence type="ECO:0000313" key="4">
    <source>
        <dbReference type="Proteomes" id="UP000219897"/>
    </source>
</evidence>
<evidence type="ECO:0000313" key="2">
    <source>
        <dbReference type="EMBL" id="PER38377.1"/>
    </source>
</evidence>
<dbReference type="AlphaFoldDB" id="A0A9X6WD70"/>
<reference evidence="2 4" key="2">
    <citation type="submission" date="2017-09" db="EMBL/GenBank/DDBJ databases">
        <title>Large-scale bioinformatics analysis of Bacillus genomes uncovers conserved roles of natural products in bacterial physiology.</title>
        <authorList>
            <consortium name="Agbiome Team Llc"/>
            <person name="Bleich R.M."/>
            <person name="Kirk G.J."/>
            <person name="Santa Maria K.C."/>
            <person name="Allen S.E."/>
            <person name="Farag S."/>
            <person name="Shank E.A."/>
            <person name="Bowers A."/>
        </authorList>
    </citation>
    <scope>NUCLEOTIDE SEQUENCE [LARGE SCALE GENOMIC DNA]</scope>
    <source>
        <strain evidence="2 4">AFS005140</strain>
    </source>
</reference>
<sequence>MQCRFRVAYTSAEKIIDCLEENRVIGPYEGSKPRIVLIKE</sequence>
<dbReference type="Proteomes" id="UP000222944">
    <property type="component" value="Unassembled WGS sequence"/>
</dbReference>
<dbReference type="InterPro" id="IPR036390">
    <property type="entry name" value="WH_DNA-bd_sf"/>
</dbReference>
<evidence type="ECO:0000313" key="3">
    <source>
        <dbReference type="EMBL" id="PGH84866.1"/>
    </source>
</evidence>
<organism evidence="2 4">
    <name type="scientific">Bacillus thuringiensis</name>
    <dbReference type="NCBI Taxonomy" id="1428"/>
    <lineage>
        <taxon>Bacteria</taxon>
        <taxon>Bacillati</taxon>
        <taxon>Bacillota</taxon>
        <taxon>Bacilli</taxon>
        <taxon>Bacillales</taxon>
        <taxon>Bacillaceae</taxon>
        <taxon>Bacillus</taxon>
        <taxon>Bacillus cereus group</taxon>
    </lineage>
</organism>